<dbReference type="HOGENOM" id="CLU_2718837_0_0_0"/>
<name>D2QZX1_PIRSD</name>
<dbReference type="AlphaFoldDB" id="D2QZX1"/>
<evidence type="ECO:0000313" key="2">
    <source>
        <dbReference type="Proteomes" id="UP000001887"/>
    </source>
</evidence>
<dbReference type="EMBL" id="CP001848">
    <property type="protein sequence ID" value="ADB18336.1"/>
    <property type="molecule type" value="Genomic_DNA"/>
</dbReference>
<dbReference type="STRING" id="530564.Psta_3678"/>
<proteinExistence type="predicted"/>
<protein>
    <submittedName>
        <fullName evidence="1">Uncharacterized protein</fullName>
    </submittedName>
</protein>
<dbReference type="KEGG" id="psl:Psta_3678"/>
<sequence length="72" mass="7634">MEAQYPRQPLYAEQLSAVRLQAKDSPGAPHFSQKLAGMNVSGGARAGVMGGKKMKIARGIEFNSARDFVGPG</sequence>
<reference evidence="1 2" key="1">
    <citation type="journal article" date="2009" name="Stand. Genomic Sci.">
        <title>Complete genome sequence of Pirellula staleyi type strain (ATCC 27377).</title>
        <authorList>
            <person name="Clum A."/>
            <person name="Tindall B.J."/>
            <person name="Sikorski J."/>
            <person name="Ivanova N."/>
            <person name="Mavrommatis K."/>
            <person name="Lucas S."/>
            <person name="Glavina del Rio T."/>
            <person name="Nolan M."/>
            <person name="Chen F."/>
            <person name="Tice H."/>
            <person name="Pitluck S."/>
            <person name="Cheng J.F."/>
            <person name="Chertkov O."/>
            <person name="Brettin T."/>
            <person name="Han C."/>
            <person name="Detter J.C."/>
            <person name="Kuske C."/>
            <person name="Bruce D."/>
            <person name="Goodwin L."/>
            <person name="Ovchinikova G."/>
            <person name="Pati A."/>
            <person name="Mikhailova N."/>
            <person name="Chen A."/>
            <person name="Palaniappan K."/>
            <person name="Land M."/>
            <person name="Hauser L."/>
            <person name="Chang Y.J."/>
            <person name="Jeffries C.D."/>
            <person name="Chain P."/>
            <person name="Rohde M."/>
            <person name="Goker M."/>
            <person name="Bristow J."/>
            <person name="Eisen J.A."/>
            <person name="Markowitz V."/>
            <person name="Hugenholtz P."/>
            <person name="Kyrpides N.C."/>
            <person name="Klenk H.P."/>
            <person name="Lapidus A."/>
        </authorList>
    </citation>
    <scope>NUCLEOTIDE SEQUENCE [LARGE SCALE GENOMIC DNA]</scope>
    <source>
        <strain evidence="2">ATCC 27377 / DSM 6068 / ICPB 4128</strain>
    </source>
</reference>
<dbReference type="Proteomes" id="UP000001887">
    <property type="component" value="Chromosome"/>
</dbReference>
<gene>
    <name evidence="1" type="ordered locus">Psta_3678</name>
</gene>
<organism evidence="1 2">
    <name type="scientific">Pirellula staleyi (strain ATCC 27377 / DSM 6068 / ICPB 4128)</name>
    <name type="common">Pirella staleyi</name>
    <dbReference type="NCBI Taxonomy" id="530564"/>
    <lineage>
        <taxon>Bacteria</taxon>
        <taxon>Pseudomonadati</taxon>
        <taxon>Planctomycetota</taxon>
        <taxon>Planctomycetia</taxon>
        <taxon>Pirellulales</taxon>
        <taxon>Pirellulaceae</taxon>
        <taxon>Pirellula</taxon>
    </lineage>
</organism>
<evidence type="ECO:0000313" key="1">
    <source>
        <dbReference type="EMBL" id="ADB18336.1"/>
    </source>
</evidence>
<accession>D2QZX1</accession>
<keyword evidence="2" id="KW-1185">Reference proteome</keyword>